<dbReference type="InterPro" id="IPR036890">
    <property type="entry name" value="HATPase_C_sf"/>
</dbReference>
<dbReference type="SUPFAM" id="SSF47384">
    <property type="entry name" value="Homodimeric domain of signal transducing histidine kinase"/>
    <property type="match status" value="1"/>
</dbReference>
<dbReference type="PANTHER" id="PTHR43065">
    <property type="entry name" value="SENSOR HISTIDINE KINASE"/>
    <property type="match status" value="1"/>
</dbReference>
<dbReference type="Pfam" id="PF02518">
    <property type="entry name" value="HATPase_c"/>
    <property type="match status" value="1"/>
</dbReference>
<name>A0A1C3U8X5_9BRAD</name>
<reference evidence="6" key="1">
    <citation type="submission" date="2016-08" db="EMBL/GenBank/DDBJ databases">
        <authorList>
            <person name="Varghese N."/>
            <person name="Submissions Spin"/>
        </authorList>
    </citation>
    <scope>NUCLEOTIDE SEQUENCE [LARGE SCALE GENOMIC DNA]</scope>
    <source>
        <strain evidence="6">ERR11</strain>
    </source>
</reference>
<dbReference type="PANTHER" id="PTHR43065:SF42">
    <property type="entry name" value="TWO-COMPONENT SENSOR PPRA"/>
    <property type="match status" value="1"/>
</dbReference>
<evidence type="ECO:0000259" key="4">
    <source>
        <dbReference type="PROSITE" id="PS50109"/>
    </source>
</evidence>
<dbReference type="InterPro" id="IPR003594">
    <property type="entry name" value="HATPase_dom"/>
</dbReference>
<dbReference type="CDD" id="cd00082">
    <property type="entry name" value="HisKA"/>
    <property type="match status" value="1"/>
</dbReference>
<dbReference type="AlphaFoldDB" id="A0A1C3U8X5"/>
<dbReference type="InterPro" id="IPR029016">
    <property type="entry name" value="GAF-like_dom_sf"/>
</dbReference>
<dbReference type="PRINTS" id="PR00344">
    <property type="entry name" value="BCTRLSENSOR"/>
</dbReference>
<evidence type="ECO:0000256" key="3">
    <source>
        <dbReference type="ARBA" id="ARBA00022553"/>
    </source>
</evidence>
<keyword evidence="6" id="KW-1185">Reference proteome</keyword>
<dbReference type="Pfam" id="PF01590">
    <property type="entry name" value="GAF"/>
    <property type="match status" value="3"/>
</dbReference>
<dbReference type="Pfam" id="PF13185">
    <property type="entry name" value="GAF_2"/>
    <property type="match status" value="2"/>
</dbReference>
<organism evidence="5 6">
    <name type="scientific">Bradyrhizobium shewense</name>
    <dbReference type="NCBI Taxonomy" id="1761772"/>
    <lineage>
        <taxon>Bacteria</taxon>
        <taxon>Pseudomonadati</taxon>
        <taxon>Pseudomonadota</taxon>
        <taxon>Alphaproteobacteria</taxon>
        <taxon>Hyphomicrobiales</taxon>
        <taxon>Nitrobacteraceae</taxon>
        <taxon>Bradyrhizobium</taxon>
    </lineage>
</organism>
<comment type="catalytic activity">
    <reaction evidence="1">
        <text>ATP + protein L-histidine = ADP + protein N-phospho-L-histidine.</text>
        <dbReference type="EC" id="2.7.13.3"/>
    </reaction>
</comment>
<evidence type="ECO:0000256" key="2">
    <source>
        <dbReference type="ARBA" id="ARBA00012438"/>
    </source>
</evidence>
<dbReference type="InterPro" id="IPR036097">
    <property type="entry name" value="HisK_dim/P_sf"/>
</dbReference>
<dbReference type="Pfam" id="PF00512">
    <property type="entry name" value="HisKA"/>
    <property type="match status" value="1"/>
</dbReference>
<dbReference type="RefSeq" id="WP_091953110.1">
    <property type="nucleotide sequence ID" value="NZ_FMAI01000001.1"/>
</dbReference>
<dbReference type="SMART" id="SM00065">
    <property type="entry name" value="GAF"/>
    <property type="match status" value="5"/>
</dbReference>
<dbReference type="Proteomes" id="UP000199184">
    <property type="component" value="Unassembled WGS sequence"/>
</dbReference>
<dbReference type="Gene3D" id="1.10.287.130">
    <property type="match status" value="1"/>
</dbReference>
<feature type="domain" description="Histidine kinase" evidence="4">
    <location>
        <begin position="941"/>
        <end position="1186"/>
    </location>
</feature>
<dbReference type="Gene3D" id="3.30.565.10">
    <property type="entry name" value="Histidine kinase-like ATPase, C-terminal domain"/>
    <property type="match status" value="1"/>
</dbReference>
<gene>
    <name evidence="5" type="ORF">GA0061098_1001533</name>
</gene>
<dbReference type="SMART" id="SM00388">
    <property type="entry name" value="HisKA"/>
    <property type="match status" value="1"/>
</dbReference>
<dbReference type="EC" id="2.7.13.3" evidence="2"/>
<dbReference type="Gene3D" id="3.30.450.40">
    <property type="match status" value="5"/>
</dbReference>
<protein>
    <recommendedName>
        <fullName evidence="2">histidine kinase</fullName>
        <ecNumber evidence="2">2.7.13.3</ecNumber>
    </recommendedName>
</protein>
<sequence>MTSPSNEIEQLERRLLSAAAENTQLRSALATARDRQSASAEILRTIAASPSDARPVFEAIASSSKRLLDGFSATVLQFIGDELHLVAYTPTSPEADEGLKASFPRKITEFPTFALVRGGETIQFPDSEAADVPQLNRDLARLRGFRSVLFMPLMNRGTPVGMISVTRAEPGPFAPDLVQLLQTFADQAVIAIENARLFNATQEALERQTATADILKVMAASPSDVQPVFEAIAANANRLIGGFSTAVLRYVDGAAHLAAFTPTDPAGDRVLQASFPVPFAQFPPYQLVAKGAAAQLPDTELEPAARDIARARGYRSMLFAPLMSEGEAIGIIITTRRATGAFTEHHVRLLQTFADQAVIAIKNVSLFNATREALERQTATADILKVIAASPADVTPVFQAISDSAKTLIGGHSSTVTRVIDGKLHLAAFTTDNEAGNADLLSSFPAPLSSSGIHSRVARSGEYAFRSDMQNEPDLTEAMKELARTRGYRSILAVPMLRDGIAIGTIAVTRPQAGHFPDKAINLLKTFADQAVIAIENTRLFNEVQARTHELAESLEQQTATSEVLSVISRSAGDLAPVFEAMLSKAMQLCGASFGVLNTYDGAQFRTAATYGLPPTYDEYRRKAPLNYGPATAPARLLKGEPFVEIVDLLESDVYRSGEPNRRALVDLGGARCLLAVPLLQDERVVGNVMIFRQESRPFSEKQITLLNQFAAQAVIAIENARLLGELRQRTENLTESLQQQTATADVLKVISRSAFDLQAVLDTLVESAARLCEADMAAITRKSGSTYFRAGSYGFPAKFVEYVRDLPVRPDRRTITGRTLLGDRVVHVTDVLEDPDYSFEGQELSGNPRSFLGVPLLREGSTVGAIVLARRAIRPFSEKQIELVTSFADQAVIAIENVRLFDEVQDRTRELAKSLDDLRAAQDRLVQTEKLASLGQLTAGIAHEIKNPLNFVNNFASLSAELTDELNEVLAPVTLAGDVRSEVDELTGLLKDNLGKIVQHGQRADSIVKNMLLHSREGGGEHRLSDVNAVVEESLNLAYHGARAEKPQFDVSLKRELDPAAGSVDVFPQEITRVLLNLIGNGFHAVARRKAETEAAGYEPVVTAATRDRGDHVEIRIRDNGTGIPHEVKEKMFNPFFTTKPAGEGTGLGLSMSHDIVVKQHGGTIDVATTPGEFTEFTIVLPRKSSFSDKP</sequence>
<dbReference type="SUPFAM" id="SSF55781">
    <property type="entry name" value="GAF domain-like"/>
    <property type="match status" value="5"/>
</dbReference>
<dbReference type="InterPro" id="IPR004358">
    <property type="entry name" value="Sig_transdc_His_kin-like_C"/>
</dbReference>
<keyword evidence="3" id="KW-0597">Phosphoprotein</keyword>
<proteinExistence type="predicted"/>
<dbReference type="InterPro" id="IPR003018">
    <property type="entry name" value="GAF"/>
</dbReference>
<evidence type="ECO:0000313" key="5">
    <source>
        <dbReference type="EMBL" id="SCB11926.1"/>
    </source>
</evidence>
<dbReference type="SMART" id="SM00387">
    <property type="entry name" value="HATPase_c"/>
    <property type="match status" value="1"/>
</dbReference>
<accession>A0A1C3U8X5</accession>
<dbReference type="GO" id="GO:0000155">
    <property type="term" value="F:phosphorelay sensor kinase activity"/>
    <property type="evidence" value="ECO:0007669"/>
    <property type="project" value="InterPro"/>
</dbReference>
<dbReference type="InterPro" id="IPR005467">
    <property type="entry name" value="His_kinase_dom"/>
</dbReference>
<evidence type="ECO:0000313" key="6">
    <source>
        <dbReference type="Proteomes" id="UP000199184"/>
    </source>
</evidence>
<dbReference type="PROSITE" id="PS50109">
    <property type="entry name" value="HIS_KIN"/>
    <property type="match status" value="1"/>
</dbReference>
<evidence type="ECO:0000256" key="1">
    <source>
        <dbReference type="ARBA" id="ARBA00000085"/>
    </source>
</evidence>
<dbReference type="SUPFAM" id="SSF55874">
    <property type="entry name" value="ATPase domain of HSP90 chaperone/DNA topoisomerase II/histidine kinase"/>
    <property type="match status" value="1"/>
</dbReference>
<dbReference type="InterPro" id="IPR003661">
    <property type="entry name" value="HisK_dim/P_dom"/>
</dbReference>
<dbReference type="EMBL" id="FMAI01000001">
    <property type="protein sequence ID" value="SCB11926.1"/>
    <property type="molecule type" value="Genomic_DNA"/>
</dbReference>